<keyword evidence="1" id="KW-0812">Transmembrane</keyword>
<proteinExistence type="predicted"/>
<reference evidence="2" key="1">
    <citation type="submission" date="2022-04" db="EMBL/GenBank/DDBJ databases">
        <title>Hymenobacter sp. isolated from the air.</title>
        <authorList>
            <person name="Won M."/>
            <person name="Lee C.-M."/>
            <person name="Woen H.-Y."/>
            <person name="Kwon S.-W."/>
        </authorList>
    </citation>
    <scope>NUCLEOTIDE SEQUENCE</scope>
    <source>
        <strain evidence="2">5116S-3</strain>
    </source>
</reference>
<dbReference type="EMBL" id="CP095046">
    <property type="protein sequence ID" value="UOQ71241.1"/>
    <property type="molecule type" value="Genomic_DNA"/>
</dbReference>
<dbReference type="AlphaFoldDB" id="A0A8T9Q481"/>
<evidence type="ECO:0000313" key="3">
    <source>
        <dbReference type="Proteomes" id="UP000831796"/>
    </source>
</evidence>
<gene>
    <name evidence="2" type="ORF">MUN79_21710</name>
</gene>
<dbReference type="Proteomes" id="UP000831796">
    <property type="component" value="Chromosome"/>
</dbReference>
<keyword evidence="1" id="KW-1133">Transmembrane helix</keyword>
<dbReference type="RefSeq" id="WP_244674649.1">
    <property type="nucleotide sequence ID" value="NZ_CP095046.1"/>
</dbReference>
<keyword evidence="1" id="KW-0472">Membrane</keyword>
<organism evidence="2 3">
    <name type="scientific">Hymenobacter cellulosilyticus</name>
    <dbReference type="NCBI Taxonomy" id="2932248"/>
    <lineage>
        <taxon>Bacteria</taxon>
        <taxon>Pseudomonadati</taxon>
        <taxon>Bacteroidota</taxon>
        <taxon>Cytophagia</taxon>
        <taxon>Cytophagales</taxon>
        <taxon>Hymenobacteraceae</taxon>
        <taxon>Hymenobacter</taxon>
    </lineage>
</organism>
<feature type="transmembrane region" description="Helical" evidence="1">
    <location>
        <begin position="6"/>
        <end position="26"/>
    </location>
</feature>
<evidence type="ECO:0000313" key="2">
    <source>
        <dbReference type="EMBL" id="UOQ71241.1"/>
    </source>
</evidence>
<sequence length="206" mass="22392">MILKIVYILGGIAVAVVGGVVLIFSLGQRSVTYELRLTVLGADGQPLPAQPILLWDRSSGQHEFKLNERGQFARLRSESFGSSALGPRRPDAFGVGLAFPGLSPLYYQFAIRGSGPLASYEVYNDYYSHGTKQWVGDFNAQGFTRRQTKPDSKGGVATAVLPRGGQVLRWQATAILKRAGTTPDGHRLYLLELTLRESGVEVVKGP</sequence>
<protein>
    <submittedName>
        <fullName evidence="2">Uncharacterized protein</fullName>
    </submittedName>
</protein>
<keyword evidence="3" id="KW-1185">Reference proteome</keyword>
<accession>A0A8T9Q481</accession>
<evidence type="ECO:0000256" key="1">
    <source>
        <dbReference type="SAM" id="Phobius"/>
    </source>
</evidence>
<name>A0A8T9Q481_9BACT</name>
<dbReference type="KEGG" id="hcu:MUN79_21710"/>